<dbReference type="InterPro" id="IPR022049">
    <property type="entry name" value="FAM69_kinase_dom"/>
</dbReference>
<feature type="domain" description="FAM69 protein-kinase" evidence="5">
    <location>
        <begin position="178"/>
        <end position="356"/>
    </location>
</feature>
<dbReference type="Pfam" id="PF12260">
    <property type="entry name" value="PIP49_C"/>
    <property type="match status" value="1"/>
</dbReference>
<sequence length="397" mass="44561">GVPKLGPGGPIGLDIIPHIGIWYSRPLTSTPRDFRRVFLGLDKCNACIGTSICKFERWLTAQSNLSSADVRSYEGNYTDSTTGWRPVVLSYVMSPHLHQISDNSICTSAGKGKSCSIEAVLRATSCFQSWVRSNLLLPSMVKVCIRSLYSDVYLRSAVAQDLSVQMKHFSEKDKLRLLYTLAVNQQPLILQMFPGTEGWPFLRYHGSSRRMMVWAGSKPLRSLFSSPLERRADIAYQLLHITQSLSANSLQFSLFYTKVSEDMFGTLDDSRVFIVDASTIGVIDLQEGQFWLSHICKHRDVFCLSGSCERPPPCETVRASFILLCKHVINNLLVPNDVQSGHLPNEAVSALAICADQSQPEQRIAAVQTLKDILQTLRPCSALYEYRYPECLYSDRF</sequence>
<dbReference type="Ensembl" id="ENSSANT00000110618.1">
    <property type="protein sequence ID" value="ENSSANP00000104230.1"/>
    <property type="gene ID" value="ENSSANG00000051045.1"/>
</dbReference>
<reference evidence="6" key="2">
    <citation type="submission" date="2025-09" db="UniProtKB">
        <authorList>
            <consortium name="Ensembl"/>
        </authorList>
    </citation>
    <scope>IDENTIFICATION</scope>
</reference>
<comment type="similarity">
    <text evidence="2">Belongs to the DIPK family.</text>
</comment>
<comment type="subcellular location">
    <subcellularLocation>
        <location evidence="1">Secreted</location>
    </subcellularLocation>
</comment>
<dbReference type="GO" id="GO:0005576">
    <property type="term" value="C:extracellular region"/>
    <property type="evidence" value="ECO:0007669"/>
    <property type="project" value="UniProtKB-SubCell"/>
</dbReference>
<keyword evidence="4" id="KW-0732">Signal</keyword>
<evidence type="ECO:0000313" key="6">
    <source>
        <dbReference type="Ensembl" id="ENSSANP00000104230.1"/>
    </source>
</evidence>
<organism evidence="6 7">
    <name type="scientific">Sinocyclocheilus anshuiensis</name>
    <dbReference type="NCBI Taxonomy" id="1608454"/>
    <lineage>
        <taxon>Eukaryota</taxon>
        <taxon>Metazoa</taxon>
        <taxon>Chordata</taxon>
        <taxon>Craniata</taxon>
        <taxon>Vertebrata</taxon>
        <taxon>Euteleostomi</taxon>
        <taxon>Actinopterygii</taxon>
        <taxon>Neopterygii</taxon>
        <taxon>Teleostei</taxon>
        <taxon>Ostariophysi</taxon>
        <taxon>Cypriniformes</taxon>
        <taxon>Cyprinidae</taxon>
        <taxon>Cyprininae</taxon>
        <taxon>Sinocyclocheilus</taxon>
    </lineage>
</organism>
<dbReference type="PANTHER" id="PTHR32073:SF8">
    <property type="entry name" value="DIVERGENT PROTEIN KINASE DOMAIN 2B"/>
    <property type="match status" value="1"/>
</dbReference>
<evidence type="ECO:0000256" key="1">
    <source>
        <dbReference type="ARBA" id="ARBA00004613"/>
    </source>
</evidence>
<dbReference type="InterPro" id="IPR020519">
    <property type="entry name" value="DIPK2A/B"/>
</dbReference>
<protein>
    <submittedName>
        <fullName evidence="6">Divergent protein kinase domain 2B</fullName>
    </submittedName>
</protein>
<reference evidence="6" key="1">
    <citation type="submission" date="2025-08" db="UniProtKB">
        <authorList>
            <consortium name="Ensembl"/>
        </authorList>
    </citation>
    <scope>IDENTIFICATION</scope>
</reference>
<dbReference type="PANTHER" id="PTHR32073">
    <property type="entry name" value="GH11358P"/>
    <property type="match status" value="1"/>
</dbReference>
<dbReference type="AlphaFoldDB" id="A0A671T401"/>
<evidence type="ECO:0000256" key="3">
    <source>
        <dbReference type="ARBA" id="ARBA00022525"/>
    </source>
</evidence>
<accession>A0A671T401</accession>
<keyword evidence="7" id="KW-1185">Reference proteome</keyword>
<evidence type="ECO:0000259" key="5">
    <source>
        <dbReference type="Pfam" id="PF12260"/>
    </source>
</evidence>
<evidence type="ECO:0000256" key="4">
    <source>
        <dbReference type="ARBA" id="ARBA00022729"/>
    </source>
</evidence>
<keyword evidence="3" id="KW-0964">Secreted</keyword>
<name>A0A671T401_9TELE</name>
<evidence type="ECO:0000313" key="7">
    <source>
        <dbReference type="Proteomes" id="UP000472260"/>
    </source>
</evidence>
<evidence type="ECO:0000256" key="2">
    <source>
        <dbReference type="ARBA" id="ARBA00006338"/>
    </source>
</evidence>
<dbReference type="Proteomes" id="UP000472260">
    <property type="component" value="Unassembled WGS sequence"/>
</dbReference>
<proteinExistence type="inferred from homology"/>